<dbReference type="GO" id="GO:0035999">
    <property type="term" value="P:tetrahydrofolate interconversion"/>
    <property type="evidence" value="ECO:0007669"/>
    <property type="project" value="InterPro"/>
</dbReference>
<evidence type="ECO:0000256" key="7">
    <source>
        <dbReference type="ARBA" id="ARBA00022679"/>
    </source>
</evidence>
<protein>
    <submittedName>
        <fullName evidence="10">Unannotated protein</fullName>
    </submittedName>
</protein>
<dbReference type="EMBL" id="CAEZSR010000059">
    <property type="protein sequence ID" value="CAB4561018.1"/>
    <property type="molecule type" value="Genomic_DNA"/>
</dbReference>
<evidence type="ECO:0000259" key="9">
    <source>
        <dbReference type="Pfam" id="PF00464"/>
    </source>
</evidence>
<accession>A0A6J6DI00</accession>
<dbReference type="NCBIfam" id="NF000586">
    <property type="entry name" value="PRK00011.1"/>
    <property type="match status" value="1"/>
</dbReference>
<name>A0A6J6DI00_9ZZZZ</name>
<dbReference type="Pfam" id="PF00464">
    <property type="entry name" value="SHMT"/>
    <property type="match status" value="1"/>
</dbReference>
<dbReference type="GO" id="GO:0004372">
    <property type="term" value="F:glycine hydroxymethyltransferase activity"/>
    <property type="evidence" value="ECO:0007669"/>
    <property type="project" value="InterPro"/>
</dbReference>
<dbReference type="PANTHER" id="PTHR11680">
    <property type="entry name" value="SERINE HYDROXYMETHYLTRANSFERASE"/>
    <property type="match status" value="1"/>
</dbReference>
<dbReference type="PIRSF" id="PIRSF000412">
    <property type="entry name" value="SHMT"/>
    <property type="match status" value="1"/>
</dbReference>
<reference evidence="10" key="1">
    <citation type="submission" date="2020-05" db="EMBL/GenBank/DDBJ databases">
        <authorList>
            <person name="Chiriac C."/>
            <person name="Salcher M."/>
            <person name="Ghai R."/>
            <person name="Kavagutti S V."/>
        </authorList>
    </citation>
    <scope>NUCLEOTIDE SEQUENCE</scope>
</reference>
<dbReference type="AlphaFoldDB" id="A0A6J6DI00"/>
<keyword evidence="5" id="KW-0963">Cytoplasm</keyword>
<evidence type="ECO:0000256" key="1">
    <source>
        <dbReference type="ARBA" id="ARBA00001933"/>
    </source>
</evidence>
<dbReference type="CDD" id="cd00378">
    <property type="entry name" value="SHMT"/>
    <property type="match status" value="1"/>
</dbReference>
<proteinExistence type="inferred from homology"/>
<dbReference type="PANTHER" id="PTHR11680:SF35">
    <property type="entry name" value="SERINE HYDROXYMETHYLTRANSFERASE 1"/>
    <property type="match status" value="1"/>
</dbReference>
<comment type="cofactor">
    <cofactor evidence="1">
        <name>pyridoxal 5'-phosphate</name>
        <dbReference type="ChEBI" id="CHEBI:597326"/>
    </cofactor>
</comment>
<evidence type="ECO:0000256" key="3">
    <source>
        <dbReference type="ARBA" id="ARBA00006376"/>
    </source>
</evidence>
<comment type="subunit">
    <text evidence="4">Homodimer.</text>
</comment>
<evidence type="ECO:0000256" key="2">
    <source>
        <dbReference type="ARBA" id="ARBA00004496"/>
    </source>
</evidence>
<dbReference type="GO" id="GO:0005829">
    <property type="term" value="C:cytosol"/>
    <property type="evidence" value="ECO:0007669"/>
    <property type="project" value="TreeGrafter"/>
</dbReference>
<keyword evidence="8" id="KW-0663">Pyridoxal phosphate</keyword>
<gene>
    <name evidence="10" type="ORF">UFOPK1493_01784</name>
</gene>
<dbReference type="InterPro" id="IPR015422">
    <property type="entry name" value="PyrdxlP-dep_Trfase_small"/>
</dbReference>
<dbReference type="SUPFAM" id="SSF53383">
    <property type="entry name" value="PLP-dependent transferases"/>
    <property type="match status" value="1"/>
</dbReference>
<dbReference type="GO" id="GO:0019264">
    <property type="term" value="P:glycine biosynthetic process from serine"/>
    <property type="evidence" value="ECO:0007669"/>
    <property type="project" value="InterPro"/>
</dbReference>
<feature type="domain" description="Serine hydroxymethyltransferase-like" evidence="9">
    <location>
        <begin position="9"/>
        <end position="384"/>
    </location>
</feature>
<evidence type="ECO:0000313" key="10">
    <source>
        <dbReference type="EMBL" id="CAB4561018.1"/>
    </source>
</evidence>
<organism evidence="10">
    <name type="scientific">freshwater metagenome</name>
    <dbReference type="NCBI Taxonomy" id="449393"/>
    <lineage>
        <taxon>unclassified sequences</taxon>
        <taxon>metagenomes</taxon>
        <taxon>ecological metagenomes</taxon>
    </lineage>
</organism>
<dbReference type="InterPro" id="IPR001085">
    <property type="entry name" value="Ser_HO-MeTrfase"/>
</dbReference>
<comment type="subcellular location">
    <subcellularLocation>
        <location evidence="2">Cytoplasm</location>
    </subcellularLocation>
</comment>
<evidence type="ECO:0000256" key="5">
    <source>
        <dbReference type="ARBA" id="ARBA00022490"/>
    </source>
</evidence>
<comment type="similarity">
    <text evidence="3">Belongs to the SHMT family.</text>
</comment>
<dbReference type="InterPro" id="IPR015424">
    <property type="entry name" value="PyrdxlP-dep_Trfase"/>
</dbReference>
<evidence type="ECO:0000256" key="4">
    <source>
        <dbReference type="ARBA" id="ARBA00011738"/>
    </source>
</evidence>
<keyword evidence="6" id="KW-0554">One-carbon metabolism</keyword>
<dbReference type="InterPro" id="IPR049943">
    <property type="entry name" value="Ser_HO-MeTrfase-like"/>
</dbReference>
<evidence type="ECO:0000256" key="6">
    <source>
        <dbReference type="ARBA" id="ARBA00022563"/>
    </source>
</evidence>
<dbReference type="Gene3D" id="3.90.1150.10">
    <property type="entry name" value="Aspartate Aminotransferase, domain 1"/>
    <property type="match status" value="1"/>
</dbReference>
<sequence length="414" mass="44126">MPFPSDTAPDTEVFDLIDREVERQCTGLQLIASENFTSPAVMRAVGSALTNKYAEGYPGKRYYGGNAIVDDIESIAIERVKALFGADHANVQPHSGANANMCAYQAVLDAGDTVLGLSLDHGGHLTHGSPVNASGKLYHFVAYKVTPGDERVDMDQVRDLALEHRPKLIVAGTTSYPRRLEPEAFKAIADEVGALFMFDAAHIAGLIAGGAHPNPVPYADIVTFTTHKTLRGPRGGCILSTAQHAAAIDKAVFPGWQGGPLEHVIAGKAVAFHEAAQPSFRDYAQQIVRNASALADALVQRGFRLVSGGTDIHLMVVDLRPFDADLTGKEAQTVLDVAGITLNKNSIPDDPRSPFVTSGVRIGTPSVTTQGMKEPEMVRIAELISRALRHRTDAAELAAVKADVASLCAAFPAY</sequence>
<dbReference type="InterPro" id="IPR039429">
    <property type="entry name" value="SHMT-like_dom"/>
</dbReference>
<dbReference type="Gene3D" id="3.40.640.10">
    <property type="entry name" value="Type I PLP-dependent aspartate aminotransferase-like (Major domain)"/>
    <property type="match status" value="1"/>
</dbReference>
<dbReference type="InterPro" id="IPR015421">
    <property type="entry name" value="PyrdxlP-dep_Trfase_major"/>
</dbReference>
<dbReference type="HAMAP" id="MF_00051">
    <property type="entry name" value="SHMT"/>
    <property type="match status" value="1"/>
</dbReference>
<evidence type="ECO:0000256" key="8">
    <source>
        <dbReference type="ARBA" id="ARBA00022898"/>
    </source>
</evidence>
<keyword evidence="7" id="KW-0808">Transferase</keyword>
<dbReference type="GO" id="GO:0030170">
    <property type="term" value="F:pyridoxal phosphate binding"/>
    <property type="evidence" value="ECO:0007669"/>
    <property type="project" value="InterPro"/>
</dbReference>
<dbReference type="FunFam" id="3.40.640.10:FF:000001">
    <property type="entry name" value="Serine hydroxymethyltransferase"/>
    <property type="match status" value="1"/>
</dbReference>